<evidence type="ECO:0000259" key="8">
    <source>
        <dbReference type="Pfam" id="PF01494"/>
    </source>
</evidence>
<dbReference type="Gene3D" id="3.50.50.60">
    <property type="entry name" value="FAD/NAD(P)-binding domain"/>
    <property type="match status" value="2"/>
</dbReference>
<proteinExistence type="inferred from homology"/>
<dbReference type="PRINTS" id="PR00420">
    <property type="entry name" value="RNGMNOXGNASE"/>
</dbReference>
<keyword evidence="6" id="KW-0560">Oxidoreductase</keyword>
<dbReference type="GO" id="GO:0071949">
    <property type="term" value="F:FAD binding"/>
    <property type="evidence" value="ECO:0007669"/>
    <property type="project" value="InterPro"/>
</dbReference>
<reference evidence="9 10" key="1">
    <citation type="journal article" date="2012" name="J. Bacteriol.">
        <title>Genome Sequence of Nitratireductor pacificus Type Strain pht-3B.</title>
        <authorList>
            <person name="Lai Q."/>
            <person name="Li G."/>
            <person name="Shao Z."/>
        </authorList>
    </citation>
    <scope>NUCLEOTIDE SEQUENCE [LARGE SCALE GENOMIC DNA]</scope>
    <source>
        <strain evidence="10">pht-3B</strain>
    </source>
</reference>
<protein>
    <submittedName>
        <fullName evidence="9">2-octaprenyl-6-methoxyphenyl hydroxylase</fullName>
    </submittedName>
</protein>
<name>K2LIF8_9HYPH</name>
<dbReference type="EMBL" id="AMRM01000022">
    <property type="protein sequence ID" value="EKF17529.1"/>
    <property type="molecule type" value="Genomic_DNA"/>
</dbReference>
<dbReference type="InterPro" id="IPR036188">
    <property type="entry name" value="FAD/NAD-bd_sf"/>
</dbReference>
<sequence>MGAYAWWLGAFAALNLASAHPIMTNENYRRGYLSSFATLNGPIVMSDSDHGILVAGTGPAGLIAALALAHRGHRVTLAGPAPAARDRRTVALMQPALDYLQPLGFMDALRDDCAPLRAMRLVDATGRLIRSPTVTFHAGEIGQDHFGLNIPNARLTEVLADTVRRTASIDWRESLVQDWNCAADGVSAVLADGARVEARLAVAADGRQSPAREAAGIAARARALPQAALVLNFAHTREHGFISTEFHTETGPCTQVPLPGSRSSLVWVVRPEEAEVLMALDDAALSLRVEERLSSLLGRVTVEPGRQVFPLSQLMPARFGQNRVALVGEAAHVFPPISAQGLNLGVRDVEDLVAVADAYRDDPGSDAALARYDAKRRPDILARSGSVNLLNASLLSGLLPAQIARSAGLSVIGGFAPLRALFMREGMRPGSGFSALFSLRGTDRAAGSRS</sequence>
<dbReference type="STRING" id="391937.NA2_17339"/>
<dbReference type="NCBIfam" id="NF005691">
    <property type="entry name" value="PRK07494.1"/>
    <property type="match status" value="1"/>
</dbReference>
<comment type="cofactor">
    <cofactor evidence="1">
        <name>FAD</name>
        <dbReference type="ChEBI" id="CHEBI:57692"/>
    </cofactor>
</comment>
<gene>
    <name evidence="9" type="ORF">NA2_17339</name>
</gene>
<dbReference type="Pfam" id="PF01494">
    <property type="entry name" value="FAD_binding_3"/>
    <property type="match status" value="1"/>
</dbReference>
<evidence type="ECO:0000313" key="10">
    <source>
        <dbReference type="Proteomes" id="UP000006786"/>
    </source>
</evidence>
<evidence type="ECO:0000256" key="1">
    <source>
        <dbReference type="ARBA" id="ARBA00001974"/>
    </source>
</evidence>
<keyword evidence="10" id="KW-1185">Reference proteome</keyword>
<dbReference type="GO" id="GO:0016705">
    <property type="term" value="F:oxidoreductase activity, acting on paired donors, with incorporation or reduction of molecular oxygen"/>
    <property type="evidence" value="ECO:0007669"/>
    <property type="project" value="InterPro"/>
</dbReference>
<evidence type="ECO:0000256" key="4">
    <source>
        <dbReference type="ARBA" id="ARBA00022630"/>
    </source>
</evidence>
<keyword evidence="4" id="KW-0285">Flavoprotein</keyword>
<accession>K2LIF8</accession>
<evidence type="ECO:0000256" key="3">
    <source>
        <dbReference type="ARBA" id="ARBA00005349"/>
    </source>
</evidence>
<evidence type="ECO:0000256" key="5">
    <source>
        <dbReference type="ARBA" id="ARBA00022827"/>
    </source>
</evidence>
<dbReference type="Proteomes" id="UP000006786">
    <property type="component" value="Unassembled WGS sequence"/>
</dbReference>
<feature type="domain" description="FAD-binding" evidence="8">
    <location>
        <begin position="52"/>
        <end position="378"/>
    </location>
</feature>
<evidence type="ECO:0000313" key="9">
    <source>
        <dbReference type="EMBL" id="EKF17529.1"/>
    </source>
</evidence>
<organism evidence="9 10">
    <name type="scientific">Nitratireductor pacificus pht-3B</name>
    <dbReference type="NCBI Taxonomy" id="391937"/>
    <lineage>
        <taxon>Bacteria</taxon>
        <taxon>Pseudomonadati</taxon>
        <taxon>Pseudomonadota</taxon>
        <taxon>Alphaproteobacteria</taxon>
        <taxon>Hyphomicrobiales</taxon>
        <taxon>Phyllobacteriaceae</taxon>
        <taxon>Nitratireductor</taxon>
    </lineage>
</organism>
<dbReference type="InterPro" id="IPR051205">
    <property type="entry name" value="UbiH/COQ6_monooxygenase"/>
</dbReference>
<dbReference type="UniPathway" id="UPA00232"/>
<dbReference type="GO" id="GO:0006744">
    <property type="term" value="P:ubiquinone biosynthetic process"/>
    <property type="evidence" value="ECO:0007669"/>
    <property type="project" value="UniProtKB-UniPathway"/>
</dbReference>
<keyword evidence="5" id="KW-0274">FAD</keyword>
<comment type="caution">
    <text evidence="9">The sequence shown here is derived from an EMBL/GenBank/DDBJ whole genome shotgun (WGS) entry which is preliminary data.</text>
</comment>
<dbReference type="GO" id="GO:0004497">
    <property type="term" value="F:monooxygenase activity"/>
    <property type="evidence" value="ECO:0007669"/>
    <property type="project" value="UniProtKB-KW"/>
</dbReference>
<comment type="pathway">
    <text evidence="2">Cofactor biosynthesis; ubiquinone biosynthesis.</text>
</comment>
<comment type="similarity">
    <text evidence="3">Belongs to the UbiH/COQ6 family.</text>
</comment>
<dbReference type="InterPro" id="IPR002938">
    <property type="entry name" value="FAD-bd"/>
</dbReference>
<evidence type="ECO:0000256" key="2">
    <source>
        <dbReference type="ARBA" id="ARBA00004749"/>
    </source>
</evidence>
<evidence type="ECO:0000256" key="6">
    <source>
        <dbReference type="ARBA" id="ARBA00023002"/>
    </source>
</evidence>
<keyword evidence="7" id="KW-0503">Monooxygenase</keyword>
<evidence type="ECO:0000256" key="7">
    <source>
        <dbReference type="ARBA" id="ARBA00023033"/>
    </source>
</evidence>
<dbReference type="InterPro" id="IPR010971">
    <property type="entry name" value="UbiH/COQ6"/>
</dbReference>
<dbReference type="PATRIC" id="fig|391937.3.peg.3563"/>
<dbReference type="NCBIfam" id="TIGR01988">
    <property type="entry name" value="Ubi-OHases"/>
    <property type="match status" value="1"/>
</dbReference>
<dbReference type="eggNOG" id="COG0654">
    <property type="taxonomic scope" value="Bacteria"/>
</dbReference>
<dbReference type="PANTHER" id="PTHR43876">
    <property type="entry name" value="UBIQUINONE BIOSYNTHESIS MONOOXYGENASE COQ6, MITOCHONDRIAL"/>
    <property type="match status" value="1"/>
</dbReference>
<dbReference type="SUPFAM" id="SSF51905">
    <property type="entry name" value="FAD/NAD(P)-binding domain"/>
    <property type="match status" value="1"/>
</dbReference>
<dbReference type="PANTHER" id="PTHR43876:SF7">
    <property type="entry name" value="UBIQUINONE BIOSYNTHESIS MONOOXYGENASE COQ6, MITOCHONDRIAL"/>
    <property type="match status" value="1"/>
</dbReference>
<dbReference type="AlphaFoldDB" id="K2LIF8"/>